<dbReference type="Proteomes" id="UP000377803">
    <property type="component" value="Chromosome"/>
</dbReference>
<dbReference type="EMBL" id="CP040089">
    <property type="protein sequence ID" value="QGA80454.1"/>
    <property type="molecule type" value="Genomic_DNA"/>
</dbReference>
<reference evidence="2" key="1">
    <citation type="submission" date="2019-05" db="EMBL/GenBank/DDBJ databases">
        <title>Candidatus Nanohalobium constans, a novel model system to study the DPANN nano-sized archaea: genomic and physiological characterization of a nanoarchaeon co-cultured with its chitinotrophic host.</title>
        <authorList>
            <person name="La Cono V."/>
            <person name="Arcadi E."/>
            <person name="Crisafi F."/>
            <person name="Denaro R."/>
            <person name="La Spada G."/>
            <person name="Messina E."/>
            <person name="Smedile F."/>
            <person name="Toshchakov S.V."/>
            <person name="Shevchenko M.A."/>
            <person name="Golyshin P.N."/>
            <person name="Golyshina O.V."/>
            <person name="Ferrer M."/>
            <person name="Rohde M."/>
            <person name="Mushegian A."/>
            <person name="Sorokin D.Y."/>
            <person name="Giuliano L."/>
            <person name="Yakimov M.M."/>
        </authorList>
    </citation>
    <scope>NUCLEOTIDE SEQUENCE [LARGE SCALE GENOMIC DNA]</scope>
    <source>
        <strain evidence="2">LC1Nh</strain>
    </source>
</reference>
<dbReference type="RefSeq" id="WP_153550194.1">
    <property type="nucleotide sequence ID" value="NZ_CP040089.1"/>
</dbReference>
<keyword evidence="2" id="KW-1185">Reference proteome</keyword>
<sequence length="53" mass="6365">MLSDTEDYKLENIYEDDGDLVYEIKKQRKEITGTIRLSYNEDNHLEKEIEIDV</sequence>
<organism evidence="1 2">
    <name type="scientific">Candidatus Nanohalobium constans</name>
    <dbReference type="NCBI Taxonomy" id="2565781"/>
    <lineage>
        <taxon>Archaea</taxon>
        <taxon>Candidatus Nanohalarchaeota</taxon>
        <taxon>Candidatus Nanohalobia</taxon>
        <taxon>Candidatus Nanohalobiales</taxon>
        <taxon>Candidatus Nanohalobiaceae</taxon>
        <taxon>Candidatus Nanohalobium</taxon>
    </lineage>
</organism>
<protein>
    <submittedName>
        <fullName evidence="1">Uncharacterized protein</fullName>
    </submittedName>
</protein>
<dbReference type="GeneID" id="42364942"/>
<gene>
    <name evidence="1" type="ORF">LC1Nh_0557</name>
</gene>
<evidence type="ECO:0000313" key="1">
    <source>
        <dbReference type="EMBL" id="QGA80454.1"/>
    </source>
</evidence>
<accession>A0A5Q0UFX6</accession>
<dbReference type="KEGG" id="ncon:LC1Nh_0557"/>
<name>A0A5Q0UFX6_9ARCH</name>
<proteinExistence type="predicted"/>
<dbReference type="AlphaFoldDB" id="A0A5Q0UFX6"/>
<evidence type="ECO:0000313" key="2">
    <source>
        <dbReference type="Proteomes" id="UP000377803"/>
    </source>
</evidence>